<proteinExistence type="predicted"/>
<dbReference type="EMBL" id="MU251449">
    <property type="protein sequence ID" value="KAG9234873.1"/>
    <property type="molecule type" value="Genomic_DNA"/>
</dbReference>
<keyword evidence="3" id="KW-1185">Reference proteome</keyword>
<dbReference type="Proteomes" id="UP000824998">
    <property type="component" value="Unassembled WGS sequence"/>
</dbReference>
<evidence type="ECO:0000313" key="2">
    <source>
        <dbReference type="EMBL" id="KAG9234873.1"/>
    </source>
</evidence>
<organism evidence="2 3">
    <name type="scientific">Amylocarpus encephaloides</name>
    <dbReference type="NCBI Taxonomy" id="45428"/>
    <lineage>
        <taxon>Eukaryota</taxon>
        <taxon>Fungi</taxon>
        <taxon>Dikarya</taxon>
        <taxon>Ascomycota</taxon>
        <taxon>Pezizomycotina</taxon>
        <taxon>Leotiomycetes</taxon>
        <taxon>Helotiales</taxon>
        <taxon>Helotiales incertae sedis</taxon>
        <taxon>Amylocarpus</taxon>
    </lineage>
</organism>
<evidence type="ECO:0000256" key="1">
    <source>
        <dbReference type="SAM" id="MobiDB-lite"/>
    </source>
</evidence>
<accession>A0A9P7YKV3</accession>
<evidence type="ECO:0000313" key="3">
    <source>
        <dbReference type="Proteomes" id="UP000824998"/>
    </source>
</evidence>
<name>A0A9P7YKV3_9HELO</name>
<feature type="non-terminal residue" evidence="2">
    <location>
        <position position="1"/>
    </location>
</feature>
<protein>
    <submittedName>
        <fullName evidence="2">Uncharacterized protein</fullName>
    </submittedName>
</protein>
<reference evidence="2" key="1">
    <citation type="journal article" date="2021" name="IMA Fungus">
        <title>Genomic characterization of three marine fungi, including Emericellopsis atlantica sp. nov. with signatures of a generalist lifestyle and marine biomass degradation.</title>
        <authorList>
            <person name="Hagestad O.C."/>
            <person name="Hou L."/>
            <person name="Andersen J.H."/>
            <person name="Hansen E.H."/>
            <person name="Altermark B."/>
            <person name="Li C."/>
            <person name="Kuhnert E."/>
            <person name="Cox R.J."/>
            <person name="Crous P.W."/>
            <person name="Spatafora J.W."/>
            <person name="Lail K."/>
            <person name="Amirebrahimi M."/>
            <person name="Lipzen A."/>
            <person name="Pangilinan J."/>
            <person name="Andreopoulos W."/>
            <person name="Hayes R.D."/>
            <person name="Ng V."/>
            <person name="Grigoriev I.V."/>
            <person name="Jackson S.A."/>
            <person name="Sutton T.D.S."/>
            <person name="Dobson A.D.W."/>
            <person name="Rama T."/>
        </authorList>
    </citation>
    <scope>NUCLEOTIDE SEQUENCE</scope>
    <source>
        <strain evidence="2">TRa018bII</strain>
    </source>
</reference>
<comment type="caution">
    <text evidence="2">The sequence shown here is derived from an EMBL/GenBank/DDBJ whole genome shotgun (WGS) entry which is preliminary data.</text>
</comment>
<gene>
    <name evidence="2" type="ORF">BJ875DRAFT_375496</name>
</gene>
<dbReference type="AlphaFoldDB" id="A0A9P7YKV3"/>
<sequence>VFWGVCWMFVIAHHPRDSGRGSYPSHNPGSRASRPMPQRSADSCYLTPPGMCGKHLSIYSVAWLQAGRLPDSLTFSLVRVHGRRLHSQG</sequence>
<feature type="region of interest" description="Disordered" evidence="1">
    <location>
        <begin position="15"/>
        <end position="41"/>
    </location>
</feature>